<protein>
    <submittedName>
        <fullName evidence="2">Cell division protein FtsQ</fullName>
    </submittedName>
</protein>
<gene>
    <name evidence="2" type="ORF">E4A48_13800</name>
</gene>
<dbReference type="RefSeq" id="WP_142742604.1">
    <property type="nucleotide sequence ID" value="NZ_CP038228.1"/>
</dbReference>
<feature type="chain" id="PRO_5022200961" evidence="1">
    <location>
        <begin position="21"/>
        <end position="174"/>
    </location>
</feature>
<keyword evidence="1" id="KW-0732">Signal</keyword>
<organism evidence="2 3">
    <name type="scientific">Xanthomonas cerealis pv. cerealis</name>
    <dbReference type="NCBI Taxonomy" id="152263"/>
    <lineage>
        <taxon>Bacteria</taxon>
        <taxon>Pseudomonadati</taxon>
        <taxon>Pseudomonadota</taxon>
        <taxon>Gammaproteobacteria</taxon>
        <taxon>Lysobacterales</taxon>
        <taxon>Lysobacteraceae</taxon>
        <taxon>Xanthomonas</taxon>
        <taxon>Xanthomonas translucens group</taxon>
        <taxon>Xanthomonas cerealis</taxon>
    </lineage>
</organism>
<dbReference type="UniPathway" id="UPA00286"/>
<keyword evidence="2" id="KW-0131">Cell cycle</keyword>
<reference evidence="2 3" key="1">
    <citation type="submission" date="2019-03" db="EMBL/GenBank/DDBJ databases">
        <title>Tal1 in Xanthomonas translucens pv. cerealis Contributes to Virulence in Bacterial Leaf Streak of Wheat.</title>
        <authorList>
            <person name="Shah S.M.A."/>
            <person name="Haq F."/>
            <person name="Ma W."/>
            <person name="Xu X."/>
            <person name="Wang S."/>
            <person name="Xu Z."/>
            <person name="Zou L."/>
            <person name="Zhu B."/>
            <person name="Chen G."/>
        </authorList>
    </citation>
    <scope>NUCLEOTIDE SEQUENCE [LARGE SCALE GENOMIC DNA]</scope>
    <source>
        <strain evidence="2 3">01</strain>
    </source>
</reference>
<evidence type="ECO:0000313" key="2">
    <source>
        <dbReference type="EMBL" id="QDI04620.1"/>
    </source>
</evidence>
<proteinExistence type="predicted"/>
<dbReference type="GO" id="GO:0042121">
    <property type="term" value="P:alginic acid biosynthetic process"/>
    <property type="evidence" value="ECO:0007669"/>
    <property type="project" value="UniProtKB-UniPathway"/>
</dbReference>
<dbReference type="EMBL" id="CP038228">
    <property type="protein sequence ID" value="QDI04620.1"/>
    <property type="molecule type" value="Genomic_DNA"/>
</dbReference>
<accession>A0A514EF10</accession>
<keyword evidence="3" id="KW-1185">Reference proteome</keyword>
<dbReference type="Proteomes" id="UP000319349">
    <property type="component" value="Chromosome"/>
</dbReference>
<dbReference type="GO" id="GO:0051301">
    <property type="term" value="P:cell division"/>
    <property type="evidence" value="ECO:0007669"/>
    <property type="project" value="UniProtKB-KW"/>
</dbReference>
<evidence type="ECO:0000256" key="1">
    <source>
        <dbReference type="SAM" id="SignalP"/>
    </source>
</evidence>
<evidence type="ECO:0000313" key="3">
    <source>
        <dbReference type="Proteomes" id="UP000319349"/>
    </source>
</evidence>
<dbReference type="AlphaFoldDB" id="A0A514EF10"/>
<name>A0A514EF10_9XANT</name>
<keyword evidence="2" id="KW-0132">Cell division</keyword>
<feature type="signal peptide" evidence="1">
    <location>
        <begin position="1"/>
        <end position="20"/>
    </location>
</feature>
<sequence length="174" mass="17214">MKLMLAMRAATALAPLAASAQQSAAEGRLAQLYAARPPAGAAFVRVLNPGNAALKVGIGNGAAQCIGPATRATRYAIVEGGKPFAVRVAGTARAQAQIAAGSFTTLVLDPAVAAGASSARAINPVKARLVAACGSKDSAPLALQPGDHYSLFLSGSGNAPVLQGQLSGTDPVGR</sequence>